<dbReference type="InterPro" id="IPR000601">
    <property type="entry name" value="PKD_dom"/>
</dbReference>
<name>A0A840E898_9BACT</name>
<accession>A0A840E898</accession>
<feature type="domain" description="PKD" evidence="2">
    <location>
        <begin position="1037"/>
        <end position="1123"/>
    </location>
</feature>
<dbReference type="PROSITE" id="PS50093">
    <property type="entry name" value="PKD"/>
    <property type="match status" value="2"/>
</dbReference>
<dbReference type="CDD" id="cd00146">
    <property type="entry name" value="PKD"/>
    <property type="match status" value="2"/>
</dbReference>
<dbReference type="Gene3D" id="2.60.40.680">
    <property type="match status" value="1"/>
</dbReference>
<dbReference type="InterPro" id="IPR028974">
    <property type="entry name" value="TSP_type-3_rpt"/>
</dbReference>
<dbReference type="Proteomes" id="UP000576209">
    <property type="component" value="Unassembled WGS sequence"/>
</dbReference>
<evidence type="ECO:0000259" key="2">
    <source>
        <dbReference type="PROSITE" id="PS50093"/>
    </source>
</evidence>
<feature type="domain" description="PKD" evidence="2">
    <location>
        <begin position="788"/>
        <end position="868"/>
    </location>
</feature>
<dbReference type="InterPro" id="IPR035986">
    <property type="entry name" value="PKD_dom_sf"/>
</dbReference>
<dbReference type="Gene3D" id="2.60.40.10">
    <property type="entry name" value="Immunoglobulins"/>
    <property type="match status" value="4"/>
</dbReference>
<dbReference type="Gene3D" id="2.60.120.260">
    <property type="entry name" value="Galactose-binding domain-like"/>
    <property type="match status" value="4"/>
</dbReference>
<evidence type="ECO:0000256" key="1">
    <source>
        <dbReference type="SAM" id="MobiDB-lite"/>
    </source>
</evidence>
<proteinExistence type="predicted"/>
<dbReference type="SUPFAM" id="SSF103647">
    <property type="entry name" value="TSP type-3 repeat"/>
    <property type="match status" value="1"/>
</dbReference>
<dbReference type="InterPro" id="IPR026444">
    <property type="entry name" value="Secre_tail"/>
</dbReference>
<feature type="region of interest" description="Disordered" evidence="1">
    <location>
        <begin position="1267"/>
        <end position="1290"/>
    </location>
</feature>
<protein>
    <submittedName>
        <fullName evidence="3">PKD repeat protein</fullName>
    </submittedName>
</protein>
<comment type="caution">
    <text evidence="3">The sequence shown here is derived from an EMBL/GenBank/DDBJ whole genome shotgun (WGS) entry which is preliminary data.</text>
</comment>
<dbReference type="EMBL" id="JACIFF010000001">
    <property type="protein sequence ID" value="MBB4078009.1"/>
    <property type="molecule type" value="Genomic_DNA"/>
</dbReference>
<dbReference type="Pfam" id="PF18962">
    <property type="entry name" value="Por_Secre_tail"/>
    <property type="match status" value="1"/>
</dbReference>
<organism evidence="3 4">
    <name type="scientific">Neolewinella aquimaris</name>
    <dbReference type="NCBI Taxonomy" id="1835722"/>
    <lineage>
        <taxon>Bacteria</taxon>
        <taxon>Pseudomonadati</taxon>
        <taxon>Bacteroidota</taxon>
        <taxon>Saprospiria</taxon>
        <taxon>Saprospirales</taxon>
        <taxon>Lewinellaceae</taxon>
        <taxon>Neolewinella</taxon>
    </lineage>
</organism>
<dbReference type="GO" id="GO:0005509">
    <property type="term" value="F:calcium ion binding"/>
    <property type="evidence" value="ECO:0007669"/>
    <property type="project" value="InterPro"/>
</dbReference>
<dbReference type="NCBIfam" id="TIGR04183">
    <property type="entry name" value="Por_Secre_tail"/>
    <property type="match status" value="1"/>
</dbReference>
<dbReference type="InterPro" id="IPR021655">
    <property type="entry name" value="Put_metal-bd"/>
</dbReference>
<gene>
    <name evidence="3" type="ORF">GGR28_000610</name>
</gene>
<dbReference type="CDD" id="cd08547">
    <property type="entry name" value="Type_II_cohesin"/>
    <property type="match status" value="1"/>
</dbReference>
<feature type="region of interest" description="Disordered" evidence="1">
    <location>
        <begin position="1"/>
        <end position="23"/>
    </location>
</feature>
<dbReference type="InterPro" id="IPR022409">
    <property type="entry name" value="PKD/Chitinase_dom"/>
</dbReference>
<dbReference type="RefSeq" id="WP_183494240.1">
    <property type="nucleotide sequence ID" value="NZ_JACIFF010000001.1"/>
</dbReference>
<dbReference type="SUPFAM" id="SSF49299">
    <property type="entry name" value="PKD domain"/>
    <property type="match status" value="2"/>
</dbReference>
<dbReference type="Pfam" id="PF11617">
    <property type="entry name" value="Cu-binding_MopE"/>
    <property type="match status" value="6"/>
</dbReference>
<feature type="compositionally biased region" description="Polar residues" evidence="1">
    <location>
        <begin position="1267"/>
        <end position="1281"/>
    </location>
</feature>
<evidence type="ECO:0000313" key="4">
    <source>
        <dbReference type="Proteomes" id="UP000576209"/>
    </source>
</evidence>
<dbReference type="InterPro" id="IPR013783">
    <property type="entry name" value="Ig-like_fold"/>
</dbReference>
<keyword evidence="4" id="KW-1185">Reference proteome</keyword>
<evidence type="ECO:0000313" key="3">
    <source>
        <dbReference type="EMBL" id="MBB4078009.1"/>
    </source>
</evidence>
<dbReference type="CDD" id="cd02795">
    <property type="entry name" value="CBM6-CBM35-CBM36_like"/>
    <property type="match status" value="1"/>
</dbReference>
<dbReference type="SMART" id="SM00089">
    <property type="entry name" value="PKD"/>
    <property type="match status" value="2"/>
</dbReference>
<sequence>MSGQTSTGTYSWSGPNAFTSNAQNPTVTVAGKYTLTTTTDGCELTSEVTVQAADPPLMYYADVDGDTYGDDSNTITACDPQAGYVTRGGDCDDSNPSAYPGGPIPCNGEVAGADLIITPATSSMTDPLPENFTLTVEVSESTVPIDAATIHLEFDPALVQVTSADPLSGFVQIVPPAIDNISGNIAYDVGRFSDFPSGSFPLANITFQATASGVASIDFVTSGNAPSALTRAGTDVLKNTTGATVTIGPPDIECMVDANADGLPKQLDCNTGSVSLSGQTSTGTYSWSGPNAFTSNQQNPTVTAAGKYTLTTTTYGCALTSEVTVQPAKALQLFYADRDGDGYGDVNTTTLTCDQMPGYVSRAGDCDDEDANVNPDASELCDGIDNNCDGNVDENTTTSTYYADNDGDGLGDPNNATEDCAQPAGYVNNALDCNDSDASIGGAIIYYVDFDGDGYGDASFTVSECSPQPGFSTLDGDCDNFNNQVFPGAPELCDGIDNNCDGKVDENITNSTFYADTDGDGLGDPNSTIEGCSLPTGYVINDRDCDDTNATIGAATTYYADADGDGYGNATTSITACTAPAGYVSDATDCNDANQDIYPGAPELCDGLDNDCDGNVDNGVSCNGTATTFWLEAECATVGGAWTTVANTGASNGSYVTLLQGGNAGSTPPGDVPSNRVRFSVSGAEAGAYKLFARIGAPSGNNDSYWVRVNGGTWYKWSGGITRTSGTGFAWNAYPGGQPTLSTGSNTIDFAYREDGTLLDKIYLTKTGTLPTGTGGPASNCAPTNQLPIARASATPTSGTSPLNVRFSSTGSSDPDGTIASYAWTWSGGSAAGPNPTATFATGAYAVTLTVTDDKGAQATDVVTINVTDPPVADKSTFWLEAECATVGGAWTTVANAGASNDSYVTLLQGGNAGSTPPGDVPSNRVRFSVSGAEAGAYKLFARIGAPSGNNDSYWVRVNGGTWYKWSGGITRTSGTGFAWNAYPGGQPTLSTGSNTIDFAYREDGTLLDKIYLTKTGTLPTGTGGQASNCTPTNQLPIARASATPTSGTSPLNVQFSSTGSSDPDGTIASYAWAWNGGSTTGASPTATFTTGTYEVTLTVTDNMGAQAQDMVTINVTDPPAERATFWLEAECATVGSAWSTLPDGAAANGEYVVTITEESKASPPADIPANRVRFTVQGAKAGSYHLFARIEAPSANNDSYWVRINGGDWYRWWSGITINAGFQWNKYSGGLLALSAGTNTIDFAYREVGTKLDKLHLNLTGVQPTGLGQQATNCGPTSPDSDGDGVADSQDNCPTVPNADQIIPRYYADFDGDGYGDPNDFVDQCTQPIDFVTNQLDNCPSINTDNLNDSDGDGIGDACDTPDPTVASYWVEAECAVVGAGWGTVSNSSASGTQQVIFSGEKRTTAPPINEPAQEVRFDVSLAQAGTYQLYLRLNAPDESRNSLWVRVDQGPWMKMWKAVGGASLITNGLEWRKANDDGADRSFQLTAGNHTITVANREPGTVLDKVYLTSTPTVPTGLGEAATNCGGTSIRSVDSFEFAKETPPAVTPELSLYPNPVANQLNFSLQSDYRGSVDVLLTDATGRTINTLKVDKGSDELRYELHLSTLPSGVYRLRVIEGDRQIIKPFIKL</sequence>
<dbReference type="Pfam" id="PF18911">
    <property type="entry name" value="PKD_4"/>
    <property type="match status" value="2"/>
</dbReference>
<reference evidence="3 4" key="1">
    <citation type="submission" date="2020-08" db="EMBL/GenBank/DDBJ databases">
        <title>Genomic Encyclopedia of Type Strains, Phase IV (KMG-IV): sequencing the most valuable type-strain genomes for metagenomic binning, comparative biology and taxonomic classification.</title>
        <authorList>
            <person name="Goeker M."/>
        </authorList>
    </citation>
    <scope>NUCLEOTIDE SEQUENCE [LARGE SCALE GENOMIC DNA]</scope>
    <source>
        <strain evidence="3 4">DSM 105137</strain>
    </source>
</reference>